<reference evidence="2 3" key="1">
    <citation type="journal article" date="2014" name="BMC Genomics">
        <title>Comparative genomics of the major fungal agents of human and animal Sporotrichosis: Sporothrix schenckii and Sporothrix brasiliensis.</title>
        <authorList>
            <person name="Teixeira M.M."/>
            <person name="de Almeida L.G."/>
            <person name="Kubitschek-Barreira P."/>
            <person name="Alves F.L."/>
            <person name="Kioshima E.S."/>
            <person name="Abadio A.K."/>
            <person name="Fernandes L."/>
            <person name="Derengowski L.S."/>
            <person name="Ferreira K.S."/>
            <person name="Souza R.C."/>
            <person name="Ruiz J.C."/>
            <person name="de Andrade N.C."/>
            <person name="Paes H.C."/>
            <person name="Nicola A.M."/>
            <person name="Albuquerque P."/>
            <person name="Gerber A.L."/>
            <person name="Martins V.P."/>
            <person name="Peconick L.D."/>
            <person name="Neto A.V."/>
            <person name="Chaucanez C.B."/>
            <person name="Silva P.A."/>
            <person name="Cunha O.L."/>
            <person name="de Oliveira F.F."/>
            <person name="dos Santos T.C."/>
            <person name="Barros A.L."/>
            <person name="Soares M.A."/>
            <person name="de Oliveira L.M."/>
            <person name="Marini M.M."/>
            <person name="Villalobos-Duno H."/>
            <person name="Cunha M.M."/>
            <person name="de Hoog S."/>
            <person name="da Silveira J.F."/>
            <person name="Henrissat B."/>
            <person name="Nino-Vega G.A."/>
            <person name="Cisalpino P.S."/>
            <person name="Mora-Montes H.M."/>
            <person name="Almeida S.R."/>
            <person name="Stajich J.E."/>
            <person name="Lopes-Bezerra L.M."/>
            <person name="Vasconcelos A.T."/>
            <person name="Felipe M.S."/>
        </authorList>
    </citation>
    <scope>NUCLEOTIDE SEQUENCE [LARGE SCALE GENOMIC DNA]</scope>
    <source>
        <strain evidence="2 3">1099-18</strain>
    </source>
</reference>
<dbReference type="KEGG" id="ssck:SPSK_10671"/>
<evidence type="ECO:0000256" key="1">
    <source>
        <dbReference type="SAM" id="MobiDB-lite"/>
    </source>
</evidence>
<dbReference type="EMBL" id="AXCR01000012">
    <property type="protein sequence ID" value="KJR80910.1"/>
    <property type="molecule type" value="Genomic_DNA"/>
</dbReference>
<feature type="compositionally biased region" description="Basic residues" evidence="1">
    <location>
        <begin position="31"/>
        <end position="55"/>
    </location>
</feature>
<evidence type="ECO:0000313" key="2">
    <source>
        <dbReference type="EMBL" id="KJR80910.1"/>
    </source>
</evidence>
<protein>
    <submittedName>
        <fullName evidence="2">Uncharacterized protein</fullName>
    </submittedName>
</protein>
<reference evidence="2 3" key="2">
    <citation type="journal article" date="2015" name="Eukaryot. Cell">
        <title>Asexual propagation of a virulent clone complex in a human and feline outbreak of sporotrichosis.</title>
        <authorList>
            <person name="Teixeira Mde M."/>
            <person name="Rodrigues A.M."/>
            <person name="Tsui C.K."/>
            <person name="de Almeida L.G."/>
            <person name="Van Diepeningen A.D."/>
            <person name="van den Ende B.G."/>
            <person name="Fernandes G.F."/>
            <person name="Kano R."/>
            <person name="Hamelin R.C."/>
            <person name="Lopes-Bezerra L.M."/>
            <person name="Vasconcelos A.T."/>
            <person name="de Hoog S."/>
            <person name="de Camargo Z.P."/>
            <person name="Felipe M.S."/>
        </authorList>
    </citation>
    <scope>NUCLEOTIDE SEQUENCE [LARGE SCALE GENOMIC DNA]</scope>
    <source>
        <strain evidence="2 3">1099-18</strain>
    </source>
</reference>
<dbReference type="RefSeq" id="XP_016583586.1">
    <property type="nucleotide sequence ID" value="XM_016736993.1"/>
</dbReference>
<accession>A0A0F2LWN9</accession>
<dbReference type="VEuPathDB" id="FungiDB:SPSK_10671"/>
<gene>
    <name evidence="2" type="ORF">SPSK_10671</name>
</gene>
<proteinExistence type="predicted"/>
<comment type="caution">
    <text evidence="2">The sequence shown here is derived from an EMBL/GenBank/DDBJ whole genome shotgun (WGS) entry which is preliminary data.</text>
</comment>
<feature type="region of interest" description="Disordered" evidence="1">
    <location>
        <begin position="1"/>
        <end position="70"/>
    </location>
</feature>
<dbReference type="GeneID" id="27672270"/>
<feature type="compositionally biased region" description="Gly residues" evidence="1">
    <location>
        <begin position="1"/>
        <end position="11"/>
    </location>
</feature>
<sequence length="98" mass="10728">MGGATEGGGLRDGGDVREEEGNGVVLAGKNQKVHGNGRVKRAYSKYQRRARRARRTKDQGKGALGSSADETEVGSVVWQMTACDWPTSMEKDENEWEE</sequence>
<dbReference type="AlphaFoldDB" id="A0A0F2LWN9"/>
<dbReference type="Proteomes" id="UP000033710">
    <property type="component" value="Unassembled WGS sequence"/>
</dbReference>
<evidence type="ECO:0000313" key="3">
    <source>
        <dbReference type="Proteomes" id="UP000033710"/>
    </source>
</evidence>
<organism evidence="2 3">
    <name type="scientific">Sporothrix schenckii 1099-18</name>
    <dbReference type="NCBI Taxonomy" id="1397361"/>
    <lineage>
        <taxon>Eukaryota</taxon>
        <taxon>Fungi</taxon>
        <taxon>Dikarya</taxon>
        <taxon>Ascomycota</taxon>
        <taxon>Pezizomycotina</taxon>
        <taxon>Sordariomycetes</taxon>
        <taxon>Sordariomycetidae</taxon>
        <taxon>Ophiostomatales</taxon>
        <taxon>Ophiostomataceae</taxon>
        <taxon>Sporothrix</taxon>
    </lineage>
</organism>
<name>A0A0F2LWN9_SPOSC</name>